<accession>G8LS87</accession>
<dbReference type="Pfam" id="PF12799">
    <property type="entry name" value="LRR_4"/>
    <property type="match status" value="4"/>
</dbReference>
<organism evidence="5 6">
    <name type="scientific">Acetivibrio clariflavus (strain DSM 19732 / NBRC 101661 / EBR45)</name>
    <name type="common">Clostridium clariflavum</name>
    <dbReference type="NCBI Taxonomy" id="720554"/>
    <lineage>
        <taxon>Bacteria</taxon>
        <taxon>Bacillati</taxon>
        <taxon>Bacillota</taxon>
        <taxon>Clostridia</taxon>
        <taxon>Eubacteriales</taxon>
        <taxon>Oscillospiraceae</taxon>
        <taxon>Acetivibrio</taxon>
    </lineage>
</organism>
<dbReference type="InterPro" id="IPR008964">
    <property type="entry name" value="Invasin/intimin_cell_adhesion"/>
</dbReference>
<sequence length="1245" mass="137477" precursor="true">MGNFKRLLCLVVTVFFTFHFYVTSVAAAHATISDDILQPFSIDEAEAKLKLHSKIFDFSEQSENTLLSTATYYNFSVSEINNLPKFNIKRGPEIISGKVELTFEPFPGVQNYEILFSKDGNFENSDYRAINDYSSFSYSLQNFLQSNKWYVYVLAYNSDGKIIAHSDVKAFTIPEDYPISFEPFLEKVVRKAMNKPTGEIYKSDVEKIKVLDASNQGLISLANISLLTNLEELYVQDNLIRDFPFDEFAKMKKLSKVDFSNNLLGVYSSSSLDLSKVNIAELNLSNNCIKSISFYQENSSIKELNLSSNRISDISSFNKITNLKSLYLKNNPIEDFGPISEYYDKLENKDFTMPSSTPENEGATEPSPTPSETPVSFQDKNLENTIRNLIRRSSGPIYPSDLANIHYLSISYKNIESLEGIQNLSELRVLSMSNNLVTDLTPLESLKNLKDLYLDGNKIEDLTSLGKLENLNSLFLSNCEISDITPLGKLSKLNYLYADYNNISDITPLKNLKNLCLLWLNNNNLTDISALSKHDNFIMLKLDKNKITNIDALKNSIYLNNLSLSSNPITSIDVLGNLVNLQYLGLSSISTSNFNSLENLKKLNDLFLINNDIKDISFLRNLKRLSWLNISQNKNIKDYSPINELADLSFLGISNNSIENIDFLSNLTGLTTLYASGNSIKDISSLKGLYNLTLIDLANNKISDIESLRELNKLTTLYLVFNNIYDFNPVSSLYNQLQKADFDLNGSETTGIKINRESIVITKGNKPKKLTYAEFASFLVKTFDLKDNSSAKPSLNLVSEDDPYYKDIVIAYKNRFFYPILPSDFKPYEYVTRRDYAYNVIKALKYDMQFPFTTYIEDITNISTENFSAIAAVAAGLMTLNEKNLFCPEEIMLLDIDAQLIPIVSPTNAVNKRVIWSSSNEKVATVDSTGFVKGISEGTAEITATTIDGKYSVKCVVTVLPSDDEDEEPQPSPEPQPTPSPTSNPGSGNSGGKPGGGSGGGGSSGGGGGSSGGGSGGGSAGGPSSGDVPNSPKPTPTITSNPVNTNTPTSTPTTSTPVATPTPTSISIKFTDVENHWAKETIEMLASKGIISGYPDGTFKPDSNMTRAEVSVVLAKAIGLDSTKSNLTFKDSNNIPQWAEGFIQAIVDKGIIKGYDDGEFKPNRVLTRKEMVVMAVNAFNIEGVEIELPFADSNTIPNWAKSSVCKAFSSNIVKGYADNTFKPDNEVTRAEVCTIIAKCLELVAK</sequence>
<dbReference type="EMBL" id="CP003065">
    <property type="protein sequence ID" value="AEV67148.1"/>
    <property type="molecule type" value="Genomic_DNA"/>
</dbReference>
<dbReference type="SMART" id="SM00365">
    <property type="entry name" value="LRR_SD22"/>
    <property type="match status" value="13"/>
</dbReference>
<feature type="domain" description="SLH" evidence="4">
    <location>
        <begin position="1129"/>
        <end position="1185"/>
    </location>
</feature>
<reference evidence="5 6" key="2">
    <citation type="journal article" date="2012" name="Stand. Genomic Sci.">
        <title>Complete Genome Sequence of Clostridium clariflavum DSM 19732.</title>
        <authorList>
            <person name="Izquierdo J.A."/>
            <person name="Goodwin L."/>
            <person name="Davenport K.W."/>
            <person name="Teshima H."/>
            <person name="Bruce D."/>
            <person name="Detter C."/>
            <person name="Tapia R."/>
            <person name="Han S."/>
            <person name="Land M."/>
            <person name="Hauser L."/>
            <person name="Jeffries C.D."/>
            <person name="Han J."/>
            <person name="Pitluck S."/>
            <person name="Nolan M."/>
            <person name="Chen A."/>
            <person name="Huntemann M."/>
            <person name="Mavromatis K."/>
            <person name="Mikhailova N."/>
            <person name="Liolios K."/>
            <person name="Woyke T."/>
            <person name="Lynd L.R."/>
        </authorList>
    </citation>
    <scope>NUCLEOTIDE SEQUENCE [LARGE SCALE GENOMIC DNA]</scope>
    <source>
        <strain evidence="6">DSM 19732 / NBRC 101661 / EBR45</strain>
    </source>
</reference>
<dbReference type="PANTHER" id="PTHR46652:SF3">
    <property type="entry name" value="LEUCINE-RICH REPEAT-CONTAINING PROTEIN 9"/>
    <property type="match status" value="1"/>
</dbReference>
<evidence type="ECO:0000256" key="2">
    <source>
        <dbReference type="ARBA" id="ARBA00022737"/>
    </source>
</evidence>
<dbReference type="Pfam" id="PF02368">
    <property type="entry name" value="Big_2"/>
    <property type="match status" value="1"/>
</dbReference>
<dbReference type="InterPro" id="IPR003591">
    <property type="entry name" value="Leu-rich_rpt_typical-subtyp"/>
</dbReference>
<dbReference type="OrthoDB" id="174569at2"/>
<evidence type="ECO:0000256" key="3">
    <source>
        <dbReference type="SAM" id="MobiDB-lite"/>
    </source>
</evidence>
<dbReference type="Gene3D" id="2.60.40.10">
    <property type="entry name" value="Immunoglobulins"/>
    <property type="match status" value="1"/>
</dbReference>
<dbReference type="Gene3D" id="3.80.10.10">
    <property type="entry name" value="Ribonuclease Inhibitor"/>
    <property type="match status" value="3"/>
</dbReference>
<reference evidence="6" key="1">
    <citation type="submission" date="2011-12" db="EMBL/GenBank/DDBJ databases">
        <title>Complete sequence of Clostridium clariflavum DSM 19732.</title>
        <authorList>
            <consortium name="US DOE Joint Genome Institute"/>
            <person name="Lucas S."/>
            <person name="Han J."/>
            <person name="Lapidus A."/>
            <person name="Cheng J.-F."/>
            <person name="Goodwin L."/>
            <person name="Pitluck S."/>
            <person name="Peters L."/>
            <person name="Teshima H."/>
            <person name="Detter J.C."/>
            <person name="Han C."/>
            <person name="Tapia R."/>
            <person name="Land M."/>
            <person name="Hauser L."/>
            <person name="Kyrpides N."/>
            <person name="Ivanova N."/>
            <person name="Pagani I."/>
            <person name="Kitzmiller T."/>
            <person name="Lynd L."/>
            <person name="Izquierdo J."/>
            <person name="Woyke T."/>
        </authorList>
    </citation>
    <scope>NUCLEOTIDE SEQUENCE [LARGE SCALE GENOMIC DNA]</scope>
    <source>
        <strain evidence="6">DSM 19732 / NBRC 101661 / EBR45</strain>
    </source>
</reference>
<dbReference type="SMART" id="SM00369">
    <property type="entry name" value="LRR_TYP"/>
    <property type="match status" value="7"/>
</dbReference>
<dbReference type="HOGENOM" id="CLU_270387_0_0_9"/>
<dbReference type="PROSITE" id="PS51272">
    <property type="entry name" value="SLH"/>
    <property type="match status" value="3"/>
</dbReference>
<feature type="region of interest" description="Disordered" evidence="3">
    <location>
        <begin position="962"/>
        <end position="1064"/>
    </location>
</feature>
<dbReference type="AlphaFoldDB" id="G8LS87"/>
<dbReference type="KEGG" id="ccl:Clocl_0419"/>
<name>G8LS87_ACECE</name>
<dbReference type="SUPFAM" id="SSF52058">
    <property type="entry name" value="L domain-like"/>
    <property type="match status" value="2"/>
</dbReference>
<gene>
    <name evidence="5" type="ordered locus">Clocl_0419</name>
</gene>
<dbReference type="InterPro" id="IPR013783">
    <property type="entry name" value="Ig-like_fold"/>
</dbReference>
<evidence type="ECO:0000259" key="4">
    <source>
        <dbReference type="PROSITE" id="PS51272"/>
    </source>
</evidence>
<feature type="region of interest" description="Disordered" evidence="3">
    <location>
        <begin position="350"/>
        <end position="378"/>
    </location>
</feature>
<evidence type="ECO:0000256" key="1">
    <source>
        <dbReference type="ARBA" id="ARBA00022614"/>
    </source>
</evidence>
<dbReference type="InterPro" id="IPR001119">
    <property type="entry name" value="SLH_dom"/>
</dbReference>
<feature type="compositionally biased region" description="Pro residues" evidence="3">
    <location>
        <begin position="970"/>
        <end position="982"/>
    </location>
</feature>
<keyword evidence="6" id="KW-1185">Reference proteome</keyword>
<keyword evidence="1" id="KW-0433">Leucine-rich repeat</keyword>
<dbReference type="InterPro" id="IPR025875">
    <property type="entry name" value="Leu-rich_rpt_4"/>
</dbReference>
<feature type="compositionally biased region" description="Gly residues" evidence="3">
    <location>
        <begin position="988"/>
        <end position="1024"/>
    </location>
</feature>
<evidence type="ECO:0000313" key="6">
    <source>
        <dbReference type="Proteomes" id="UP000005435"/>
    </source>
</evidence>
<dbReference type="SMART" id="SM00635">
    <property type="entry name" value="BID_2"/>
    <property type="match status" value="1"/>
</dbReference>
<dbReference type="eggNOG" id="COG2866">
    <property type="taxonomic scope" value="Bacteria"/>
</dbReference>
<dbReference type="Pfam" id="PF00395">
    <property type="entry name" value="SLH"/>
    <property type="match status" value="3"/>
</dbReference>
<feature type="compositionally biased region" description="Low complexity" evidence="3">
    <location>
        <begin position="1036"/>
        <end position="1064"/>
    </location>
</feature>
<feature type="domain" description="SLH" evidence="4">
    <location>
        <begin position="1065"/>
        <end position="1128"/>
    </location>
</feature>
<dbReference type="InterPro" id="IPR032675">
    <property type="entry name" value="LRR_dom_sf"/>
</dbReference>
<dbReference type="InterPro" id="IPR003343">
    <property type="entry name" value="Big_2"/>
</dbReference>
<dbReference type="PROSITE" id="PS51450">
    <property type="entry name" value="LRR"/>
    <property type="match status" value="14"/>
</dbReference>
<feature type="compositionally biased region" description="Low complexity" evidence="3">
    <location>
        <begin position="364"/>
        <end position="374"/>
    </location>
</feature>
<dbReference type="InterPro" id="IPR001611">
    <property type="entry name" value="Leu-rich_rpt"/>
</dbReference>
<protein>
    <submittedName>
        <fullName evidence="5">Leucine-rich repeat (LRR) protein</fullName>
    </submittedName>
</protein>
<dbReference type="eggNOG" id="COG4886">
    <property type="taxonomic scope" value="Bacteria"/>
</dbReference>
<feature type="domain" description="SLH" evidence="4">
    <location>
        <begin position="1187"/>
        <end position="1245"/>
    </location>
</feature>
<dbReference type="RefSeq" id="WP_014253780.1">
    <property type="nucleotide sequence ID" value="NC_016627.1"/>
</dbReference>
<dbReference type="eggNOG" id="COG5492">
    <property type="taxonomic scope" value="Bacteria"/>
</dbReference>
<evidence type="ECO:0000313" key="5">
    <source>
        <dbReference type="EMBL" id="AEV67148.1"/>
    </source>
</evidence>
<dbReference type="PANTHER" id="PTHR46652">
    <property type="entry name" value="LEUCINE-RICH REPEAT AND IQ DOMAIN-CONTAINING PROTEIN 1-RELATED"/>
    <property type="match status" value="1"/>
</dbReference>
<dbReference type="Gene3D" id="2.60.40.1080">
    <property type="match status" value="1"/>
</dbReference>
<keyword evidence="2" id="KW-0677">Repeat</keyword>
<proteinExistence type="predicted"/>
<dbReference type="InterPro" id="IPR050836">
    <property type="entry name" value="SDS22/Internalin_LRR"/>
</dbReference>
<dbReference type="Proteomes" id="UP000005435">
    <property type="component" value="Chromosome"/>
</dbReference>
<dbReference type="SUPFAM" id="SSF49373">
    <property type="entry name" value="Invasin/intimin cell-adhesion fragments"/>
    <property type="match status" value="1"/>
</dbReference>